<evidence type="ECO:0000259" key="1">
    <source>
        <dbReference type="Pfam" id="PF13649"/>
    </source>
</evidence>
<proteinExistence type="predicted"/>
<organism evidence="2 3">
    <name type="scientific">Streptomyces viridiviolaceus</name>
    <dbReference type="NCBI Taxonomy" id="68282"/>
    <lineage>
        <taxon>Bacteria</taxon>
        <taxon>Bacillati</taxon>
        <taxon>Actinomycetota</taxon>
        <taxon>Actinomycetes</taxon>
        <taxon>Kitasatosporales</taxon>
        <taxon>Streptomycetaceae</taxon>
        <taxon>Streptomyces</taxon>
    </lineage>
</organism>
<dbReference type="Proteomes" id="UP001596409">
    <property type="component" value="Unassembled WGS sequence"/>
</dbReference>
<sequence>MSRAADPPRAEAWNGPVGNHWARHQARYDAMPAGVNGALFDAAAVAPGDRVLDVGCGAGATTRIAARPAAPGHAVGVDISAPLLERARASTAAEGVGNAAYECGDAQVHPFPPA</sequence>
<keyword evidence="3" id="KW-1185">Reference proteome</keyword>
<gene>
    <name evidence="2" type="ORF">ACFQMH_10560</name>
</gene>
<dbReference type="RefSeq" id="WP_229880330.1">
    <property type="nucleotide sequence ID" value="NZ_BMWA01000001.1"/>
</dbReference>
<dbReference type="Pfam" id="PF13649">
    <property type="entry name" value="Methyltransf_25"/>
    <property type="match status" value="1"/>
</dbReference>
<dbReference type="EC" id="2.1.1.-" evidence="2"/>
<keyword evidence="2" id="KW-0808">Transferase</keyword>
<dbReference type="InterPro" id="IPR041698">
    <property type="entry name" value="Methyltransf_25"/>
</dbReference>
<dbReference type="SUPFAM" id="SSF53335">
    <property type="entry name" value="S-adenosyl-L-methionine-dependent methyltransferases"/>
    <property type="match status" value="1"/>
</dbReference>
<dbReference type="InterPro" id="IPR029063">
    <property type="entry name" value="SAM-dependent_MTases_sf"/>
</dbReference>
<dbReference type="Gene3D" id="3.40.50.150">
    <property type="entry name" value="Vaccinia Virus protein VP39"/>
    <property type="match status" value="1"/>
</dbReference>
<dbReference type="GO" id="GO:0032259">
    <property type="term" value="P:methylation"/>
    <property type="evidence" value="ECO:0007669"/>
    <property type="project" value="UniProtKB-KW"/>
</dbReference>
<dbReference type="GO" id="GO:0008168">
    <property type="term" value="F:methyltransferase activity"/>
    <property type="evidence" value="ECO:0007669"/>
    <property type="project" value="UniProtKB-KW"/>
</dbReference>
<reference evidence="3" key="1">
    <citation type="journal article" date="2019" name="Int. J. Syst. Evol. Microbiol.">
        <title>The Global Catalogue of Microorganisms (GCM) 10K type strain sequencing project: providing services to taxonomists for standard genome sequencing and annotation.</title>
        <authorList>
            <consortium name="The Broad Institute Genomics Platform"/>
            <consortium name="The Broad Institute Genome Sequencing Center for Infectious Disease"/>
            <person name="Wu L."/>
            <person name="Ma J."/>
        </authorList>
    </citation>
    <scope>NUCLEOTIDE SEQUENCE [LARGE SCALE GENOMIC DNA]</scope>
    <source>
        <strain evidence="3">JCM 4855</strain>
    </source>
</reference>
<dbReference type="EMBL" id="JBHSYM010000023">
    <property type="protein sequence ID" value="MFC7012137.1"/>
    <property type="molecule type" value="Genomic_DNA"/>
</dbReference>
<comment type="caution">
    <text evidence="2">The sequence shown here is derived from an EMBL/GenBank/DDBJ whole genome shotgun (WGS) entry which is preliminary data.</text>
</comment>
<evidence type="ECO:0000313" key="3">
    <source>
        <dbReference type="Proteomes" id="UP001596409"/>
    </source>
</evidence>
<name>A0ABW2DYL8_9ACTN</name>
<accession>A0ABW2DYL8</accession>
<dbReference type="CDD" id="cd02440">
    <property type="entry name" value="AdoMet_MTases"/>
    <property type="match status" value="1"/>
</dbReference>
<feature type="domain" description="Methyltransferase" evidence="1">
    <location>
        <begin position="51"/>
        <end position="112"/>
    </location>
</feature>
<protein>
    <submittedName>
        <fullName evidence="2">Class I SAM-dependent methyltransferase</fullName>
        <ecNumber evidence="2">2.1.1.-</ecNumber>
    </submittedName>
</protein>
<keyword evidence="2" id="KW-0489">Methyltransferase</keyword>
<evidence type="ECO:0000313" key="2">
    <source>
        <dbReference type="EMBL" id="MFC7012137.1"/>
    </source>
</evidence>